<dbReference type="Pfam" id="PF00386">
    <property type="entry name" value="C1q"/>
    <property type="match status" value="1"/>
</dbReference>
<dbReference type="EMBL" id="VSWD01000012">
    <property type="protein sequence ID" value="KAK3085725.1"/>
    <property type="molecule type" value="Genomic_DNA"/>
</dbReference>
<comment type="subcellular location">
    <subcellularLocation>
        <location evidence="1">Secreted</location>
    </subcellularLocation>
</comment>
<dbReference type="GO" id="GO:0005576">
    <property type="term" value="C:extracellular region"/>
    <property type="evidence" value="ECO:0007669"/>
    <property type="project" value="UniProtKB-SubCell"/>
</dbReference>
<feature type="signal peptide" evidence="4">
    <location>
        <begin position="1"/>
        <end position="20"/>
    </location>
</feature>
<dbReference type="InterPro" id="IPR050822">
    <property type="entry name" value="Cerebellin_Synaptic_Org"/>
</dbReference>
<dbReference type="InterPro" id="IPR001073">
    <property type="entry name" value="C1q_dom"/>
</dbReference>
<dbReference type="SMART" id="SM00110">
    <property type="entry name" value="C1Q"/>
    <property type="match status" value="1"/>
</dbReference>
<name>A0AA89BX05_PINIB</name>
<evidence type="ECO:0000313" key="7">
    <source>
        <dbReference type="Proteomes" id="UP001186944"/>
    </source>
</evidence>
<keyword evidence="3 4" id="KW-0732">Signal</keyword>
<dbReference type="AlphaFoldDB" id="A0AA89BX05"/>
<protein>
    <recommendedName>
        <fullName evidence="5">C1q domain-containing protein</fullName>
    </recommendedName>
</protein>
<comment type="caution">
    <text evidence="6">The sequence shown here is derived from an EMBL/GenBank/DDBJ whole genome shotgun (WGS) entry which is preliminary data.</text>
</comment>
<proteinExistence type="predicted"/>
<evidence type="ECO:0000259" key="5">
    <source>
        <dbReference type="PROSITE" id="PS50871"/>
    </source>
</evidence>
<evidence type="ECO:0000256" key="2">
    <source>
        <dbReference type="ARBA" id="ARBA00022525"/>
    </source>
</evidence>
<reference evidence="6" key="1">
    <citation type="submission" date="2019-08" db="EMBL/GenBank/DDBJ databases">
        <title>The improved chromosome-level genome for the pearl oyster Pinctada fucata martensii using PacBio sequencing and Hi-C.</title>
        <authorList>
            <person name="Zheng Z."/>
        </authorList>
    </citation>
    <scope>NUCLEOTIDE SEQUENCE</scope>
    <source>
        <strain evidence="6">ZZ-2019</strain>
        <tissue evidence="6">Adductor muscle</tissue>
    </source>
</reference>
<dbReference type="Proteomes" id="UP001186944">
    <property type="component" value="Unassembled WGS sequence"/>
</dbReference>
<evidence type="ECO:0000256" key="1">
    <source>
        <dbReference type="ARBA" id="ARBA00004613"/>
    </source>
</evidence>
<organism evidence="6 7">
    <name type="scientific">Pinctada imbricata</name>
    <name type="common">Atlantic pearl-oyster</name>
    <name type="synonym">Pinctada martensii</name>
    <dbReference type="NCBI Taxonomy" id="66713"/>
    <lineage>
        <taxon>Eukaryota</taxon>
        <taxon>Metazoa</taxon>
        <taxon>Spiralia</taxon>
        <taxon>Lophotrochozoa</taxon>
        <taxon>Mollusca</taxon>
        <taxon>Bivalvia</taxon>
        <taxon>Autobranchia</taxon>
        <taxon>Pteriomorphia</taxon>
        <taxon>Pterioida</taxon>
        <taxon>Pterioidea</taxon>
        <taxon>Pteriidae</taxon>
        <taxon>Pinctada</taxon>
    </lineage>
</organism>
<dbReference type="SUPFAM" id="SSF49842">
    <property type="entry name" value="TNF-like"/>
    <property type="match status" value="1"/>
</dbReference>
<dbReference type="PROSITE" id="PS50871">
    <property type="entry name" value="C1Q"/>
    <property type="match status" value="1"/>
</dbReference>
<keyword evidence="2" id="KW-0964">Secreted</keyword>
<dbReference type="PANTHER" id="PTHR22923">
    <property type="entry name" value="CEREBELLIN-RELATED"/>
    <property type="match status" value="1"/>
</dbReference>
<feature type="chain" id="PRO_5041706617" description="C1q domain-containing protein" evidence="4">
    <location>
        <begin position="21"/>
        <end position="148"/>
    </location>
</feature>
<evidence type="ECO:0000256" key="4">
    <source>
        <dbReference type="SAM" id="SignalP"/>
    </source>
</evidence>
<dbReference type="Gene3D" id="2.60.120.40">
    <property type="match status" value="1"/>
</dbReference>
<dbReference type="PANTHER" id="PTHR22923:SF116">
    <property type="entry name" value="C1Q DOMAIN-CONTAINING PROTEIN"/>
    <property type="match status" value="1"/>
</dbReference>
<dbReference type="PRINTS" id="PR00007">
    <property type="entry name" value="COMPLEMNTC1Q"/>
</dbReference>
<evidence type="ECO:0000256" key="3">
    <source>
        <dbReference type="ARBA" id="ARBA00022729"/>
    </source>
</evidence>
<gene>
    <name evidence="6" type="ORF">FSP39_007849</name>
</gene>
<evidence type="ECO:0000313" key="6">
    <source>
        <dbReference type="EMBL" id="KAK3085725.1"/>
    </source>
</evidence>
<sequence>MFVLKISYAILFLFIVYFQAWNSVTQTNVPAGKVLVYDRVNSNEGNGYDTSSGKFTAPRGGPYVFTWTALTQDQYSLNVNLYVNGKNIGTAQADGAPGPQNSSGSNTVVLTLNEGDVVTLRVENWNAQEDRQFYGRPTSVSTFAGWTL</sequence>
<feature type="domain" description="C1q" evidence="5">
    <location>
        <begin position="14"/>
        <end position="148"/>
    </location>
</feature>
<accession>A0AA89BX05</accession>
<keyword evidence="7" id="KW-1185">Reference proteome</keyword>
<dbReference type="InterPro" id="IPR008983">
    <property type="entry name" value="Tumour_necrosis_fac-like_dom"/>
</dbReference>